<reference evidence="10" key="1">
    <citation type="submission" date="2016-11" db="EMBL/GenBank/DDBJ databases">
        <authorList>
            <person name="Varghese N."/>
            <person name="Submissions S."/>
        </authorList>
    </citation>
    <scope>NUCLEOTIDE SEQUENCE [LARGE SCALE GENOMIC DNA]</scope>
    <source>
        <strain evidence="10">DSM 26134</strain>
    </source>
</reference>
<dbReference type="Proteomes" id="UP000184474">
    <property type="component" value="Unassembled WGS sequence"/>
</dbReference>
<keyword evidence="4" id="KW-0472">Membrane</keyword>
<dbReference type="SUPFAM" id="SSF48452">
    <property type="entry name" value="TPR-like"/>
    <property type="match status" value="1"/>
</dbReference>
<dbReference type="Pfam" id="PF14322">
    <property type="entry name" value="SusD-like_3"/>
    <property type="match status" value="1"/>
</dbReference>
<dbReference type="Pfam" id="PF07980">
    <property type="entry name" value="SusD_RagB"/>
    <property type="match status" value="1"/>
</dbReference>
<keyword evidence="3 6" id="KW-0732">Signal</keyword>
<dbReference type="GO" id="GO:0009279">
    <property type="term" value="C:cell outer membrane"/>
    <property type="evidence" value="ECO:0007669"/>
    <property type="project" value="UniProtKB-SubCell"/>
</dbReference>
<dbReference type="AlphaFoldDB" id="A0A1M6TP43"/>
<evidence type="ECO:0000256" key="3">
    <source>
        <dbReference type="ARBA" id="ARBA00022729"/>
    </source>
</evidence>
<dbReference type="Gene3D" id="1.25.40.390">
    <property type="match status" value="1"/>
</dbReference>
<dbReference type="STRING" id="156994.SAMN04488028_106117"/>
<evidence type="ECO:0000259" key="7">
    <source>
        <dbReference type="Pfam" id="PF07980"/>
    </source>
</evidence>
<feature type="signal peptide" evidence="6">
    <location>
        <begin position="1"/>
        <end position="22"/>
    </location>
</feature>
<evidence type="ECO:0000256" key="1">
    <source>
        <dbReference type="ARBA" id="ARBA00004442"/>
    </source>
</evidence>
<dbReference type="EMBL" id="FRAA01000006">
    <property type="protein sequence ID" value="SHK58568.1"/>
    <property type="molecule type" value="Genomic_DNA"/>
</dbReference>
<evidence type="ECO:0000256" key="5">
    <source>
        <dbReference type="ARBA" id="ARBA00023237"/>
    </source>
</evidence>
<keyword evidence="5" id="KW-0998">Cell outer membrane</keyword>
<protein>
    <submittedName>
        <fullName evidence="9">SusD family protein</fullName>
    </submittedName>
</protein>
<evidence type="ECO:0000313" key="9">
    <source>
        <dbReference type="EMBL" id="SHK58568.1"/>
    </source>
</evidence>
<proteinExistence type="inferred from homology"/>
<comment type="similarity">
    <text evidence="2">Belongs to the SusD family.</text>
</comment>
<dbReference type="InterPro" id="IPR033985">
    <property type="entry name" value="SusD-like_N"/>
</dbReference>
<sequence>MKKINVKINIALSMALGLCLVACDDFLDLEPISQETTEVGYDNAGQIEAALVGAYESFQSSDYYAWDKILFQDVRSDNHYAGGDNPEIFQLDWLTVTPTNSRLLTNWSNIYNAIAKANVVLERAPLVEDPQLTEERREQILGEAYFLRAYHYYTLVTTWGQVPLVTEFVKSTDPDVIRPEKSTEDEVYDQILSDLTMAISMLPDTYGSDASVNKARATAGAANALAAKAALQRPTPDYQAALDYILAVESSSANYTLIDYADLFDGAHYNNAESILEVQYIGAPEATWGPQMHLPPSISGDTWRKFTTPSHNLIDAYAAEGDVIRRDATVLFESVNWVDEYWGNAVGSSIPFAYKWKHADGWASTDRLHLLRLGDVVLLKAEALTGLNRLGDAATEVNRIRSRVNLPNLTVADQASQASMRQAILDERRLELAQEGQRWDDLVRFDQVVSVMNNLVEIDLRTGQPVEYNMDESKIFVPIPQEELDRNPNLTPNE</sequence>
<name>A0A1M6TP43_REIAG</name>
<evidence type="ECO:0000256" key="2">
    <source>
        <dbReference type="ARBA" id="ARBA00006275"/>
    </source>
</evidence>
<dbReference type="RefSeq" id="WP_073123812.1">
    <property type="nucleotide sequence ID" value="NZ_FRAA01000006.1"/>
</dbReference>
<comment type="subcellular location">
    <subcellularLocation>
        <location evidence="1">Cell outer membrane</location>
    </subcellularLocation>
</comment>
<dbReference type="CDD" id="cd08977">
    <property type="entry name" value="SusD"/>
    <property type="match status" value="1"/>
</dbReference>
<feature type="domain" description="RagB/SusD" evidence="7">
    <location>
        <begin position="292"/>
        <end position="493"/>
    </location>
</feature>
<evidence type="ECO:0000313" key="10">
    <source>
        <dbReference type="Proteomes" id="UP000184474"/>
    </source>
</evidence>
<accession>A0A1M6TP43</accession>
<gene>
    <name evidence="9" type="ORF">SAMN04488028_106117</name>
</gene>
<feature type="chain" id="PRO_5013314310" evidence="6">
    <location>
        <begin position="23"/>
        <end position="494"/>
    </location>
</feature>
<evidence type="ECO:0000256" key="4">
    <source>
        <dbReference type="ARBA" id="ARBA00023136"/>
    </source>
</evidence>
<keyword evidence="10" id="KW-1185">Reference proteome</keyword>
<evidence type="ECO:0000256" key="6">
    <source>
        <dbReference type="SAM" id="SignalP"/>
    </source>
</evidence>
<evidence type="ECO:0000259" key="8">
    <source>
        <dbReference type="Pfam" id="PF14322"/>
    </source>
</evidence>
<organism evidence="9 10">
    <name type="scientific">Reichenbachiella agariperforans</name>
    <dbReference type="NCBI Taxonomy" id="156994"/>
    <lineage>
        <taxon>Bacteria</taxon>
        <taxon>Pseudomonadati</taxon>
        <taxon>Bacteroidota</taxon>
        <taxon>Cytophagia</taxon>
        <taxon>Cytophagales</taxon>
        <taxon>Reichenbachiellaceae</taxon>
        <taxon>Reichenbachiella</taxon>
    </lineage>
</organism>
<feature type="domain" description="SusD-like N-terminal" evidence="8">
    <location>
        <begin position="25"/>
        <end position="230"/>
    </location>
</feature>
<dbReference type="InterPro" id="IPR011990">
    <property type="entry name" value="TPR-like_helical_dom_sf"/>
</dbReference>
<dbReference type="InterPro" id="IPR012944">
    <property type="entry name" value="SusD_RagB_dom"/>
</dbReference>